<evidence type="ECO:0000256" key="5">
    <source>
        <dbReference type="SAM" id="Phobius"/>
    </source>
</evidence>
<dbReference type="PANTHER" id="PTHR23514:SF13">
    <property type="entry name" value="INNER MEMBRANE PROTEIN YBJJ"/>
    <property type="match status" value="1"/>
</dbReference>
<accession>A0ABX7JIA7</accession>
<feature type="transmembrane region" description="Helical" evidence="5">
    <location>
        <begin position="87"/>
        <end position="105"/>
    </location>
</feature>
<evidence type="ECO:0000256" key="3">
    <source>
        <dbReference type="ARBA" id="ARBA00022989"/>
    </source>
</evidence>
<dbReference type="CDD" id="cd17393">
    <property type="entry name" value="MFS_MosC_like"/>
    <property type="match status" value="1"/>
</dbReference>
<dbReference type="InterPro" id="IPR051788">
    <property type="entry name" value="MFS_Transporter"/>
</dbReference>
<dbReference type="Gene3D" id="1.20.1250.20">
    <property type="entry name" value="MFS general substrate transporter like domains"/>
    <property type="match status" value="1"/>
</dbReference>
<feature type="transmembrane region" description="Helical" evidence="5">
    <location>
        <begin position="286"/>
        <end position="304"/>
    </location>
</feature>
<gene>
    <name evidence="7" type="ORF">JWJ88_04760</name>
</gene>
<evidence type="ECO:0000313" key="7">
    <source>
        <dbReference type="EMBL" id="QRZ13976.1"/>
    </source>
</evidence>
<dbReference type="InterPro" id="IPR020846">
    <property type="entry name" value="MFS_dom"/>
</dbReference>
<reference evidence="7 8" key="1">
    <citation type="submission" date="2021-02" db="EMBL/GenBank/DDBJ databases">
        <title>Paracoccus methylovroum sp.nov., a new methanol and methylamine utilizing methylotrophic denitrifer.</title>
        <authorList>
            <person name="Timsy T."/>
            <person name="Behrendt U."/>
            <person name="Ulrich A."/>
            <person name="Spanner T."/>
            <person name="Foesel B.U."/>
            <person name="Horn M.A."/>
            <person name="Kolb S."/>
        </authorList>
    </citation>
    <scope>NUCLEOTIDE SEQUENCE [LARGE SCALE GENOMIC DNA]</scope>
    <source>
        <strain evidence="7 8">H4-D09</strain>
    </source>
</reference>
<dbReference type="InterPro" id="IPR036259">
    <property type="entry name" value="MFS_trans_sf"/>
</dbReference>
<keyword evidence="4 5" id="KW-0472">Membrane</keyword>
<feature type="transmembrane region" description="Helical" evidence="5">
    <location>
        <begin position="257"/>
        <end position="274"/>
    </location>
</feature>
<organism evidence="7 8">
    <name type="scientific">Paracoccus methylovorus</name>
    <dbReference type="NCBI Taxonomy" id="2812658"/>
    <lineage>
        <taxon>Bacteria</taxon>
        <taxon>Pseudomonadati</taxon>
        <taxon>Pseudomonadota</taxon>
        <taxon>Alphaproteobacteria</taxon>
        <taxon>Rhodobacterales</taxon>
        <taxon>Paracoccaceae</taxon>
        <taxon>Paracoccus</taxon>
    </lineage>
</organism>
<dbReference type="SUPFAM" id="SSF103473">
    <property type="entry name" value="MFS general substrate transporter"/>
    <property type="match status" value="1"/>
</dbReference>
<evidence type="ECO:0000256" key="1">
    <source>
        <dbReference type="ARBA" id="ARBA00004141"/>
    </source>
</evidence>
<keyword evidence="8" id="KW-1185">Reference proteome</keyword>
<feature type="domain" description="Major facilitator superfamily (MFS) profile" evidence="6">
    <location>
        <begin position="21"/>
        <end position="397"/>
    </location>
</feature>
<proteinExistence type="predicted"/>
<feature type="transmembrane region" description="Helical" evidence="5">
    <location>
        <begin position="150"/>
        <end position="169"/>
    </location>
</feature>
<sequence length="401" mass="41520">MRHNPPGAFILPVTDHSLQRGKLIISTCFFAGGIGIGAWGANLPALGRRTGMSESQIGVVLLCFAAGAILAMNMTPRFIARFGAQRISLVAAGLFGVGIGCVGLAMQIWTAAILAALCGMAFGTVDVAMNKHAAELEAQADRPIMSFFHAMFSGGTLAAAVAYALLSRWGMPSPLILVSAALLIVALAGAALWRTDRPAPIRPEAHHSSSSSSGPRLIRVLMLGAMAFVIFFAEGAIMDWAALYLVRVMGTTESTGALGYAVFGGAMMLGRLTGDRANRMLGPVRLFRLGTACVALFLTLMLLAPSVWVALTALALCGLGAANVIPIIFSAAGQFSARDGGRAMSRVLTMGYAGILIGPALIGFIAEAWTLRASLVLVALAVGMSCLGGGILRGNVASSRL</sequence>
<dbReference type="InterPro" id="IPR011701">
    <property type="entry name" value="MFS"/>
</dbReference>
<feature type="transmembrane region" description="Helical" evidence="5">
    <location>
        <begin position="310"/>
        <end position="335"/>
    </location>
</feature>
<dbReference type="PANTHER" id="PTHR23514">
    <property type="entry name" value="BYPASS OF STOP CODON PROTEIN 6"/>
    <property type="match status" value="1"/>
</dbReference>
<dbReference type="Proteomes" id="UP000663629">
    <property type="component" value="Chromosome 1"/>
</dbReference>
<feature type="transmembrane region" description="Helical" evidence="5">
    <location>
        <begin position="217"/>
        <end position="237"/>
    </location>
</feature>
<evidence type="ECO:0000256" key="2">
    <source>
        <dbReference type="ARBA" id="ARBA00022692"/>
    </source>
</evidence>
<feature type="transmembrane region" description="Helical" evidence="5">
    <location>
        <begin position="21"/>
        <end position="41"/>
    </location>
</feature>
<keyword evidence="2 5" id="KW-0812">Transmembrane</keyword>
<keyword evidence="3 5" id="KW-1133">Transmembrane helix</keyword>
<evidence type="ECO:0000313" key="8">
    <source>
        <dbReference type="Proteomes" id="UP000663629"/>
    </source>
</evidence>
<protein>
    <submittedName>
        <fullName evidence="7">MFS transporter</fullName>
    </submittedName>
</protein>
<comment type="subcellular location">
    <subcellularLocation>
        <location evidence="1">Membrane</location>
        <topology evidence="1">Multi-pass membrane protein</topology>
    </subcellularLocation>
</comment>
<name>A0ABX7JIA7_9RHOB</name>
<feature type="transmembrane region" description="Helical" evidence="5">
    <location>
        <begin position="347"/>
        <end position="366"/>
    </location>
</feature>
<dbReference type="Pfam" id="PF07690">
    <property type="entry name" value="MFS_1"/>
    <property type="match status" value="1"/>
</dbReference>
<evidence type="ECO:0000256" key="4">
    <source>
        <dbReference type="ARBA" id="ARBA00023136"/>
    </source>
</evidence>
<feature type="transmembrane region" description="Helical" evidence="5">
    <location>
        <begin position="372"/>
        <end position="392"/>
    </location>
</feature>
<feature type="transmembrane region" description="Helical" evidence="5">
    <location>
        <begin position="175"/>
        <end position="193"/>
    </location>
</feature>
<dbReference type="EMBL" id="CP070368">
    <property type="protein sequence ID" value="QRZ13976.1"/>
    <property type="molecule type" value="Genomic_DNA"/>
</dbReference>
<evidence type="ECO:0000259" key="6">
    <source>
        <dbReference type="PROSITE" id="PS50850"/>
    </source>
</evidence>
<dbReference type="PROSITE" id="PS50850">
    <property type="entry name" value="MFS"/>
    <property type="match status" value="1"/>
</dbReference>
<feature type="transmembrane region" description="Helical" evidence="5">
    <location>
        <begin position="56"/>
        <end position="75"/>
    </location>
</feature>